<organism evidence="2 3">
    <name type="scientific">Batillaria attramentaria</name>
    <dbReference type="NCBI Taxonomy" id="370345"/>
    <lineage>
        <taxon>Eukaryota</taxon>
        <taxon>Metazoa</taxon>
        <taxon>Spiralia</taxon>
        <taxon>Lophotrochozoa</taxon>
        <taxon>Mollusca</taxon>
        <taxon>Gastropoda</taxon>
        <taxon>Caenogastropoda</taxon>
        <taxon>Sorbeoconcha</taxon>
        <taxon>Cerithioidea</taxon>
        <taxon>Batillariidae</taxon>
        <taxon>Batillaria</taxon>
    </lineage>
</organism>
<feature type="chain" id="PRO_5044884760" description="SMB domain-containing protein" evidence="1">
    <location>
        <begin position="25"/>
        <end position="639"/>
    </location>
</feature>
<dbReference type="PANTHER" id="PTHR45902">
    <property type="entry name" value="LATROPHILIN RECEPTOR-LIKE PROTEIN A"/>
    <property type="match status" value="1"/>
</dbReference>
<protein>
    <recommendedName>
        <fullName evidence="4">SMB domain-containing protein</fullName>
    </recommendedName>
</protein>
<gene>
    <name evidence="2" type="ORF">BaRGS_00015409</name>
</gene>
<reference evidence="2 3" key="1">
    <citation type="journal article" date="2023" name="Sci. Data">
        <title>Genome assembly of the Korean intertidal mud-creeper Batillaria attramentaria.</title>
        <authorList>
            <person name="Patra A.K."/>
            <person name="Ho P.T."/>
            <person name="Jun S."/>
            <person name="Lee S.J."/>
            <person name="Kim Y."/>
            <person name="Won Y.J."/>
        </authorList>
    </citation>
    <scope>NUCLEOTIDE SEQUENCE [LARGE SCALE GENOMIC DNA]</scope>
    <source>
        <strain evidence="2">Wonlab-2016</strain>
    </source>
</reference>
<sequence>MSKARFRSIALLLVVLVTSPCSLALRRVTLEDYLWNRTTQSAVEYMTGFGLKTCADTLRTKPDYSTTTCTNLRAFRCTCVADCEVYGSCCYDHERNKLTEAAPETTGCLRDNFYAMVKCPQSWGDGDVREACETGQGKYTVDEPVTDLSTNVTFRNAFCAQCHGVESYTPWRLLVTCKHFQNVYMCRSEEEFLDLVQSQKNSFCKRLRRMAPAGIEPSYCLSNVWFSDAVDTCNVTGGWATDDYDADVEQNCLLYKSLSLGVGDYRSFYKNLFCAVCNGVRAQTCECQGEDSGILVPEIDQHTGAPLTLLLGPRDRDTDSDDRHRLDTCSDGQWADFTYLWNKSVPADVYLSGYGPNLCVDGQAQFTDGQVCGPDIFPCDCSPHCASYGTCCSDRVPDRMIIQPMVHTTGCLQDTAYAMVRCPYWTDELDITEACETGQGKYTFDEPVTDPNTNITYRNAFCAQCHGVESYTTWDQLNVTCTHFQHVLSAVSREQLLDMAKQGSSPCTATRAHPDELVPSYCTTTTLGSGVIIGKCNVTGQWPTEDYDADVESNCLLHRYGVLLWVPRDRNAYRNMFCALCNGVVPEVDQDCSDFSGSGPGYEKVRPPMSLLLGLRGSPAGDELQDVGDCSSSHWLDHA</sequence>
<evidence type="ECO:0000313" key="2">
    <source>
        <dbReference type="EMBL" id="KAK7493283.1"/>
    </source>
</evidence>
<evidence type="ECO:0008006" key="4">
    <source>
        <dbReference type="Google" id="ProtNLM"/>
    </source>
</evidence>
<feature type="non-terminal residue" evidence="2">
    <location>
        <position position="639"/>
    </location>
</feature>
<evidence type="ECO:0000313" key="3">
    <source>
        <dbReference type="Proteomes" id="UP001519460"/>
    </source>
</evidence>
<dbReference type="PANTHER" id="PTHR45902:SF1">
    <property type="entry name" value="LATROPHILIN RECEPTOR-LIKE PROTEIN A"/>
    <property type="match status" value="1"/>
</dbReference>
<proteinExistence type="predicted"/>
<dbReference type="Proteomes" id="UP001519460">
    <property type="component" value="Unassembled WGS sequence"/>
</dbReference>
<accession>A0ABD0L180</accession>
<name>A0ABD0L180_9CAEN</name>
<evidence type="ECO:0000256" key="1">
    <source>
        <dbReference type="SAM" id="SignalP"/>
    </source>
</evidence>
<comment type="caution">
    <text evidence="2">The sequence shown here is derived from an EMBL/GenBank/DDBJ whole genome shotgun (WGS) entry which is preliminary data.</text>
</comment>
<keyword evidence="1" id="KW-0732">Signal</keyword>
<dbReference type="AlphaFoldDB" id="A0ABD0L180"/>
<keyword evidence="3" id="KW-1185">Reference proteome</keyword>
<dbReference type="InterPro" id="IPR053231">
    <property type="entry name" value="GPCR_LN-TM7"/>
</dbReference>
<dbReference type="EMBL" id="JACVVK020000094">
    <property type="protein sequence ID" value="KAK7493283.1"/>
    <property type="molecule type" value="Genomic_DNA"/>
</dbReference>
<feature type="signal peptide" evidence="1">
    <location>
        <begin position="1"/>
        <end position="24"/>
    </location>
</feature>